<feature type="binding site" evidence="12">
    <location>
        <position position="253"/>
    </location>
    <ligand>
        <name>substrate</name>
    </ligand>
</feature>
<comment type="caution">
    <text evidence="12">Lacks conserved residue(s) required for the propagation of feature annotation.</text>
</comment>
<feature type="binding site" evidence="12">
    <location>
        <position position="247"/>
    </location>
    <ligand>
        <name>K(+)</name>
        <dbReference type="ChEBI" id="CHEBI:29103"/>
    </ligand>
</feature>
<evidence type="ECO:0000256" key="6">
    <source>
        <dbReference type="ARBA" id="ARBA00022741"/>
    </source>
</evidence>
<keyword evidence="4 12" id="KW-0808">Transferase</keyword>
<comment type="pathway">
    <text evidence="12">Carbohydrate metabolism; D-ribose degradation; D-ribose 5-phosphate from beta-D-ribopyranose: step 2/2.</text>
</comment>
<dbReference type="RefSeq" id="WP_232186587.1">
    <property type="nucleotide sequence ID" value="NZ_JAIOAP010000009.1"/>
</dbReference>
<evidence type="ECO:0000256" key="1">
    <source>
        <dbReference type="ARBA" id="ARBA00005380"/>
    </source>
</evidence>
<keyword evidence="9 12" id="KW-0460">Magnesium</keyword>
<dbReference type="Pfam" id="PF00294">
    <property type="entry name" value="PfkB"/>
    <property type="match status" value="1"/>
</dbReference>
<evidence type="ECO:0000256" key="3">
    <source>
        <dbReference type="ARBA" id="ARBA00016943"/>
    </source>
</evidence>
<dbReference type="PANTHER" id="PTHR10584:SF166">
    <property type="entry name" value="RIBOKINASE"/>
    <property type="match status" value="1"/>
</dbReference>
<feature type="region of interest" description="Disordered" evidence="13">
    <location>
        <begin position="292"/>
        <end position="313"/>
    </location>
</feature>
<feature type="binding site" evidence="12">
    <location>
        <begin position="13"/>
        <end position="15"/>
    </location>
    <ligand>
        <name>substrate</name>
    </ligand>
</feature>
<dbReference type="NCBIfam" id="TIGR02152">
    <property type="entry name" value="D_ribokin_bact"/>
    <property type="match status" value="1"/>
</dbReference>
<keyword evidence="12" id="KW-0963">Cytoplasm</keyword>
<evidence type="ECO:0000256" key="10">
    <source>
        <dbReference type="ARBA" id="ARBA00022958"/>
    </source>
</evidence>
<evidence type="ECO:0000313" key="15">
    <source>
        <dbReference type="EMBL" id="MEQ4484204.1"/>
    </source>
</evidence>
<keyword evidence="11 12" id="KW-0119">Carbohydrate metabolism</keyword>
<sequence length="313" mass="32771">MTKPNILVVGSLNMDIVVQAPRFPKPGETLTGKDSHFIPGGKGANQAVAAARLGAQTSMLGAVGDDLFGQALLESLQIDKVGFQTVKKVKEVPTGIAAITLTSTDNQIIVVPGANEWLTIADIAANEAIFAEADVVLLQLEVPLPTVMAAASMAKKHGKIVVLNPAPAQKLPDSLLRNVDYITPNLTELEQLTGIDSSKHGLEKAVDELLRMGPPQVVTTLGSEGTVYKQAGGSLVQVPAYRVPVVDTTGAGDSFNAALAVQLAKGADLHESILYAVKVSALAVTQFGAQSGMPTSEQVDTFEASLRDKEQTN</sequence>
<comment type="caution">
    <text evidence="15">The sequence shown here is derived from an EMBL/GenBank/DDBJ whole genome shotgun (WGS) entry which is preliminary data.</text>
</comment>
<feature type="binding site" evidence="12">
    <location>
        <position position="288"/>
    </location>
    <ligand>
        <name>K(+)</name>
        <dbReference type="ChEBI" id="CHEBI:29103"/>
    </ligand>
</feature>
<evidence type="ECO:0000256" key="12">
    <source>
        <dbReference type="HAMAP-Rule" id="MF_01987"/>
    </source>
</evidence>
<comment type="function">
    <text evidence="12">Catalyzes the phosphorylation of ribose at O-5 in a reaction requiring ATP and magnesium. The resulting D-ribose-5-phosphate can then be used either for sythesis of nucleotides, histidine, and tryptophan, or as a component of the pentose phosphate pathway.</text>
</comment>
<keyword evidence="10 12" id="KW-0630">Potassium</keyword>
<gene>
    <name evidence="12 15" type="primary">rbsK</name>
    <name evidence="15" type="ORF">QJS35_17545</name>
</gene>
<feature type="binding site" evidence="12">
    <location>
        <position position="185"/>
    </location>
    <ligand>
        <name>ATP</name>
        <dbReference type="ChEBI" id="CHEBI:30616"/>
    </ligand>
</feature>
<evidence type="ECO:0000256" key="11">
    <source>
        <dbReference type="ARBA" id="ARBA00023277"/>
    </source>
</evidence>
<evidence type="ECO:0000313" key="16">
    <source>
        <dbReference type="Proteomes" id="UP001493487"/>
    </source>
</evidence>
<keyword evidence="16" id="KW-1185">Reference proteome</keyword>
<protein>
    <recommendedName>
        <fullName evidence="3 12">Ribokinase</fullName>
        <shortName evidence="12">RK</shortName>
        <ecNumber evidence="2 12">2.7.1.15</ecNumber>
    </recommendedName>
</protein>
<feature type="active site" description="Proton acceptor" evidence="12">
    <location>
        <position position="253"/>
    </location>
</feature>
<dbReference type="Gene3D" id="3.40.1190.20">
    <property type="match status" value="1"/>
</dbReference>
<evidence type="ECO:0000256" key="13">
    <source>
        <dbReference type="SAM" id="MobiDB-lite"/>
    </source>
</evidence>
<name>A0ABV1KVS2_9BACL</name>
<organism evidence="15 16">
    <name type="scientific">Cohnella silvisoli</name>
    <dbReference type="NCBI Taxonomy" id="2873699"/>
    <lineage>
        <taxon>Bacteria</taxon>
        <taxon>Bacillati</taxon>
        <taxon>Bacillota</taxon>
        <taxon>Bacilli</taxon>
        <taxon>Bacillales</taxon>
        <taxon>Paenibacillaceae</taxon>
        <taxon>Cohnella</taxon>
    </lineage>
</organism>
<proteinExistence type="inferred from homology"/>
<evidence type="ECO:0000259" key="14">
    <source>
        <dbReference type="Pfam" id="PF00294"/>
    </source>
</evidence>
<keyword evidence="7 12" id="KW-0418">Kinase</keyword>
<dbReference type="SUPFAM" id="SSF53613">
    <property type="entry name" value="Ribokinase-like"/>
    <property type="match status" value="1"/>
</dbReference>
<dbReference type="PROSITE" id="PS00584">
    <property type="entry name" value="PFKB_KINASES_2"/>
    <property type="match status" value="1"/>
</dbReference>
<comment type="subunit">
    <text evidence="12">Homodimer.</text>
</comment>
<keyword evidence="8 12" id="KW-0067">ATP-binding</keyword>
<dbReference type="InterPro" id="IPR011611">
    <property type="entry name" value="PfkB_dom"/>
</dbReference>
<comment type="cofactor">
    <cofactor evidence="12">
        <name>Mg(2+)</name>
        <dbReference type="ChEBI" id="CHEBI:18420"/>
    </cofactor>
    <text evidence="12">Requires a divalent cation, most likely magnesium in vivo, as an electrophilic catalyst to aid phosphoryl group transfer. It is the chelate of the metal and the nucleotide that is the actual substrate.</text>
</comment>
<feature type="binding site" evidence="12">
    <location>
        <position position="249"/>
    </location>
    <ligand>
        <name>K(+)</name>
        <dbReference type="ChEBI" id="CHEBI:29103"/>
    </ligand>
</feature>
<evidence type="ECO:0000256" key="5">
    <source>
        <dbReference type="ARBA" id="ARBA00022723"/>
    </source>
</evidence>
<evidence type="ECO:0000256" key="8">
    <source>
        <dbReference type="ARBA" id="ARBA00022840"/>
    </source>
</evidence>
<evidence type="ECO:0000256" key="4">
    <source>
        <dbReference type="ARBA" id="ARBA00022679"/>
    </source>
</evidence>
<dbReference type="EMBL" id="JASKHM010000010">
    <property type="protein sequence ID" value="MEQ4484204.1"/>
    <property type="molecule type" value="Genomic_DNA"/>
</dbReference>
<dbReference type="HAMAP" id="MF_01987">
    <property type="entry name" value="Ribokinase"/>
    <property type="match status" value="1"/>
</dbReference>
<dbReference type="InterPro" id="IPR029056">
    <property type="entry name" value="Ribokinase-like"/>
</dbReference>
<comment type="similarity">
    <text evidence="1">Belongs to the carbohydrate kinase pfkB family.</text>
</comment>
<dbReference type="Proteomes" id="UP001493487">
    <property type="component" value="Unassembled WGS sequence"/>
</dbReference>
<dbReference type="CDD" id="cd01174">
    <property type="entry name" value="ribokinase"/>
    <property type="match status" value="1"/>
</dbReference>
<evidence type="ECO:0000256" key="2">
    <source>
        <dbReference type="ARBA" id="ARBA00012035"/>
    </source>
</evidence>
<feature type="binding site" evidence="12">
    <location>
        <position position="286"/>
    </location>
    <ligand>
        <name>K(+)</name>
        <dbReference type="ChEBI" id="CHEBI:29103"/>
    </ligand>
</feature>
<dbReference type="InterPro" id="IPR002139">
    <property type="entry name" value="Ribo/fructo_kinase"/>
</dbReference>
<feature type="binding site" evidence="12">
    <location>
        <begin position="252"/>
        <end position="253"/>
    </location>
    <ligand>
        <name>ATP</name>
        <dbReference type="ChEBI" id="CHEBI:30616"/>
    </ligand>
</feature>
<keyword evidence="5 12" id="KW-0479">Metal-binding</keyword>
<comment type="subcellular location">
    <subcellularLocation>
        <location evidence="12">Cytoplasm</location>
    </subcellularLocation>
</comment>
<evidence type="ECO:0000256" key="7">
    <source>
        <dbReference type="ARBA" id="ARBA00022777"/>
    </source>
</evidence>
<comment type="catalytic activity">
    <reaction evidence="12">
        <text>D-ribose + ATP = D-ribose 5-phosphate + ADP + H(+)</text>
        <dbReference type="Rhea" id="RHEA:13697"/>
        <dbReference type="ChEBI" id="CHEBI:15378"/>
        <dbReference type="ChEBI" id="CHEBI:30616"/>
        <dbReference type="ChEBI" id="CHEBI:47013"/>
        <dbReference type="ChEBI" id="CHEBI:78346"/>
        <dbReference type="ChEBI" id="CHEBI:456216"/>
        <dbReference type="EC" id="2.7.1.15"/>
    </reaction>
</comment>
<reference evidence="15 16" key="1">
    <citation type="journal article" date="2023" name="Genome Announc.">
        <title>Pan-Genome Analyses of the Genus Cohnella and Proposal of the Novel Species Cohnella silvisoli sp. nov., Isolated from Forest Soil.</title>
        <authorList>
            <person name="Wang C."/>
            <person name="Mao L."/>
            <person name="Bao G."/>
            <person name="Zhu H."/>
        </authorList>
    </citation>
    <scope>NUCLEOTIDE SEQUENCE [LARGE SCALE GENOMIC DNA]</scope>
    <source>
        <strain evidence="15 16">NL03-T5-1</strain>
    </source>
</reference>
<evidence type="ECO:0000256" key="9">
    <source>
        <dbReference type="ARBA" id="ARBA00022842"/>
    </source>
</evidence>
<dbReference type="InterPro" id="IPR011877">
    <property type="entry name" value="Ribokinase"/>
</dbReference>
<accession>A0ABV1KVS2</accession>
<dbReference type="EC" id="2.7.1.15" evidence="2 12"/>
<dbReference type="PRINTS" id="PR00990">
    <property type="entry name" value="RIBOKINASE"/>
</dbReference>
<feature type="binding site" evidence="12">
    <location>
        <position position="283"/>
    </location>
    <ligand>
        <name>K(+)</name>
        <dbReference type="ChEBI" id="CHEBI:29103"/>
    </ligand>
</feature>
<feature type="domain" description="Carbohydrate kinase PfkB" evidence="14">
    <location>
        <begin position="5"/>
        <end position="295"/>
    </location>
</feature>
<comment type="similarity">
    <text evidence="12">Belongs to the carbohydrate kinase PfkB family. Ribokinase subfamily.</text>
</comment>
<keyword evidence="6 12" id="KW-0547">Nucleotide-binding</keyword>
<comment type="activity regulation">
    <text evidence="12">Activated by a monovalent cation that binds near, but not in, the active site. The most likely occupant of the site in vivo is potassium. Ion binding induces a conformational change that may alter substrate affinity.</text>
</comment>
<dbReference type="InterPro" id="IPR002173">
    <property type="entry name" value="Carboh/pur_kinase_PfkB_CS"/>
</dbReference>
<feature type="binding site" evidence="12">
    <location>
        <position position="141"/>
    </location>
    <ligand>
        <name>substrate</name>
    </ligand>
</feature>
<dbReference type="PANTHER" id="PTHR10584">
    <property type="entry name" value="SUGAR KINASE"/>
    <property type="match status" value="1"/>
</dbReference>
<feature type="binding site" evidence="12">
    <location>
        <begin position="220"/>
        <end position="225"/>
    </location>
    <ligand>
        <name>ATP</name>
        <dbReference type="ChEBI" id="CHEBI:30616"/>
    </ligand>
</feature>
<dbReference type="GO" id="GO:0004747">
    <property type="term" value="F:ribokinase activity"/>
    <property type="evidence" value="ECO:0007669"/>
    <property type="project" value="UniProtKB-EC"/>
</dbReference>
<feature type="binding site" evidence="12">
    <location>
        <begin position="41"/>
        <end position="45"/>
    </location>
    <ligand>
        <name>substrate</name>
    </ligand>
</feature>